<feature type="signal peptide" evidence="1">
    <location>
        <begin position="1"/>
        <end position="19"/>
    </location>
</feature>
<proteinExistence type="predicted"/>
<evidence type="ECO:0000313" key="2">
    <source>
        <dbReference type="EMBL" id="GHF82765.1"/>
    </source>
</evidence>
<organism evidence="2 3">
    <name type="scientific">Thalassotalea marina</name>
    <dbReference type="NCBI Taxonomy" id="1673741"/>
    <lineage>
        <taxon>Bacteria</taxon>
        <taxon>Pseudomonadati</taxon>
        <taxon>Pseudomonadota</taxon>
        <taxon>Gammaproteobacteria</taxon>
        <taxon>Alteromonadales</taxon>
        <taxon>Colwelliaceae</taxon>
        <taxon>Thalassotalea</taxon>
    </lineage>
</organism>
<keyword evidence="1" id="KW-0732">Signal</keyword>
<feature type="chain" id="PRO_5037732455" description="MSHA biogenesis protein MshK" evidence="1">
    <location>
        <begin position="20"/>
        <end position="110"/>
    </location>
</feature>
<keyword evidence="3" id="KW-1185">Reference proteome</keyword>
<dbReference type="RefSeq" id="WP_229854522.1">
    <property type="nucleotide sequence ID" value="NZ_BNCK01000002.1"/>
</dbReference>
<dbReference type="EMBL" id="BNCK01000002">
    <property type="protein sequence ID" value="GHF82765.1"/>
    <property type="molecule type" value="Genomic_DNA"/>
</dbReference>
<reference evidence="2" key="1">
    <citation type="journal article" date="2014" name="Int. J. Syst. Evol. Microbiol.">
        <title>Complete genome sequence of Corynebacterium casei LMG S-19264T (=DSM 44701T), isolated from a smear-ripened cheese.</title>
        <authorList>
            <consortium name="US DOE Joint Genome Institute (JGI-PGF)"/>
            <person name="Walter F."/>
            <person name="Albersmeier A."/>
            <person name="Kalinowski J."/>
            <person name="Ruckert C."/>
        </authorList>
    </citation>
    <scope>NUCLEOTIDE SEQUENCE</scope>
    <source>
        <strain evidence="2">KCTC 42731</strain>
    </source>
</reference>
<comment type="caution">
    <text evidence="2">The sequence shown here is derived from an EMBL/GenBank/DDBJ whole genome shotgun (WGS) entry which is preliminary data.</text>
</comment>
<accession>A0A919BD80</accession>
<gene>
    <name evidence="2" type="ORF">GCM10017161_07490</name>
</gene>
<sequence length="110" mass="12237">MFKFMILFCAVSLVNVAYGSTDPTRPLLQSNRIAAGSVLNNKNKKLELQSIIKSGERLTAVVNDKLLKQGDQIGQYQVSKITNSYVLLVSDDNELKLSMFTQVVNAQNEK</sequence>
<protein>
    <recommendedName>
        <fullName evidence="4">MSHA biogenesis protein MshK</fullName>
    </recommendedName>
</protein>
<evidence type="ECO:0008006" key="4">
    <source>
        <dbReference type="Google" id="ProtNLM"/>
    </source>
</evidence>
<evidence type="ECO:0000256" key="1">
    <source>
        <dbReference type="SAM" id="SignalP"/>
    </source>
</evidence>
<dbReference type="AlphaFoldDB" id="A0A919BD80"/>
<evidence type="ECO:0000313" key="3">
    <source>
        <dbReference type="Proteomes" id="UP000623842"/>
    </source>
</evidence>
<name>A0A919BD80_9GAMM</name>
<reference evidence="2" key="2">
    <citation type="submission" date="2020-09" db="EMBL/GenBank/DDBJ databases">
        <authorList>
            <person name="Sun Q."/>
            <person name="Kim S."/>
        </authorList>
    </citation>
    <scope>NUCLEOTIDE SEQUENCE</scope>
    <source>
        <strain evidence="2">KCTC 42731</strain>
    </source>
</reference>
<dbReference type="Proteomes" id="UP000623842">
    <property type="component" value="Unassembled WGS sequence"/>
</dbReference>